<dbReference type="InterPro" id="IPR003583">
    <property type="entry name" value="Hlx-hairpin-Hlx_DNA-bd_motif"/>
</dbReference>
<dbReference type="InterPro" id="IPR013840">
    <property type="entry name" value="DNAligase_N"/>
</dbReference>
<gene>
    <name evidence="14" type="primary">ligA</name>
    <name evidence="17" type="ORF">BN2458_PEG1082</name>
</gene>
<dbReference type="KEGG" id="hty:BN2458_PEG1082"/>
<dbReference type="PANTHER" id="PTHR23389:SF9">
    <property type="entry name" value="DNA LIGASE"/>
    <property type="match status" value="1"/>
</dbReference>
<keyword evidence="9 14" id="KW-0460">Magnesium</keyword>
<evidence type="ECO:0000256" key="14">
    <source>
        <dbReference type="HAMAP-Rule" id="MF_01588"/>
    </source>
</evidence>
<comment type="caution">
    <text evidence="14">Lacks conserved residue(s) required for the propagation of feature annotation.</text>
</comment>
<evidence type="ECO:0000256" key="5">
    <source>
        <dbReference type="ARBA" id="ARBA00022705"/>
    </source>
</evidence>
<keyword evidence="8 14" id="KW-0862">Zinc</keyword>
<dbReference type="GO" id="GO:0003677">
    <property type="term" value="F:DNA binding"/>
    <property type="evidence" value="ECO:0007669"/>
    <property type="project" value="InterPro"/>
</dbReference>
<dbReference type="Gene3D" id="3.40.50.10190">
    <property type="entry name" value="BRCT domain"/>
    <property type="match status" value="1"/>
</dbReference>
<dbReference type="GO" id="GO:0005829">
    <property type="term" value="C:cytosol"/>
    <property type="evidence" value="ECO:0007669"/>
    <property type="project" value="TreeGrafter"/>
</dbReference>
<dbReference type="EMBL" id="LN907858">
    <property type="protein sequence ID" value="CUU39967.1"/>
    <property type="molecule type" value="Genomic_DNA"/>
</dbReference>
<dbReference type="CDD" id="cd17748">
    <property type="entry name" value="BRCT_DNA_ligase_like"/>
    <property type="match status" value="1"/>
</dbReference>
<dbReference type="CDD" id="cd00114">
    <property type="entry name" value="LIGANc"/>
    <property type="match status" value="1"/>
</dbReference>
<dbReference type="InterPro" id="IPR001357">
    <property type="entry name" value="BRCT_dom"/>
</dbReference>
<comment type="similarity">
    <text evidence="13 14">Belongs to the NAD-dependent DNA ligase family. LigA subfamily.</text>
</comment>
<comment type="function">
    <text evidence="1 14">DNA ligase that catalyzes the formation of phosphodiester linkages between 5'-phosphoryl and 3'-hydroxyl groups in double-stranded DNA using NAD as a coenzyme and as the energy source for the reaction. It is essential for DNA replication and repair of damaged DNA.</text>
</comment>
<evidence type="ECO:0000256" key="11">
    <source>
        <dbReference type="ARBA" id="ARBA00023204"/>
    </source>
</evidence>
<feature type="binding site" evidence="14">
    <location>
        <position position="418"/>
    </location>
    <ligand>
        <name>Zn(2+)</name>
        <dbReference type="ChEBI" id="CHEBI:29105"/>
    </ligand>
</feature>
<dbReference type="Pfam" id="PF12826">
    <property type="entry name" value="HHH_2"/>
    <property type="match status" value="1"/>
</dbReference>
<reference evidence="18" key="1">
    <citation type="submission" date="2015-11" db="EMBL/GenBank/DDBJ databases">
        <authorList>
            <person name="Anvar S.Y."/>
        </authorList>
    </citation>
    <scope>NUCLEOTIDE SEQUENCE [LARGE SCALE GENOMIC DNA]</scope>
</reference>
<keyword evidence="4 14" id="KW-0436">Ligase</keyword>
<dbReference type="PIRSF" id="PIRSF001604">
    <property type="entry name" value="LigA"/>
    <property type="match status" value="1"/>
</dbReference>
<dbReference type="SUPFAM" id="SSF47781">
    <property type="entry name" value="RuvA domain 2-like"/>
    <property type="match status" value="1"/>
</dbReference>
<evidence type="ECO:0000313" key="17">
    <source>
        <dbReference type="EMBL" id="CUU39967.1"/>
    </source>
</evidence>
<evidence type="ECO:0000259" key="16">
    <source>
        <dbReference type="PROSITE" id="PS50172"/>
    </source>
</evidence>
<dbReference type="GO" id="GO:0003911">
    <property type="term" value="F:DNA ligase (NAD+) activity"/>
    <property type="evidence" value="ECO:0007669"/>
    <property type="project" value="UniProtKB-UniRule"/>
</dbReference>
<evidence type="ECO:0000256" key="7">
    <source>
        <dbReference type="ARBA" id="ARBA00022763"/>
    </source>
</evidence>
<evidence type="ECO:0000256" key="9">
    <source>
        <dbReference type="ARBA" id="ARBA00022842"/>
    </source>
</evidence>
<feature type="binding site" evidence="14">
    <location>
        <begin position="34"/>
        <end position="38"/>
    </location>
    <ligand>
        <name>NAD(+)</name>
        <dbReference type="ChEBI" id="CHEBI:57540"/>
    </ligand>
</feature>
<feature type="binding site" evidence="14">
    <location>
        <position position="405"/>
    </location>
    <ligand>
        <name>Zn(2+)</name>
        <dbReference type="ChEBI" id="CHEBI:29105"/>
    </ligand>
</feature>
<evidence type="ECO:0000256" key="3">
    <source>
        <dbReference type="ARBA" id="ARBA00013308"/>
    </source>
</evidence>
<dbReference type="FunFam" id="1.10.150.20:FF:000007">
    <property type="entry name" value="DNA ligase"/>
    <property type="match status" value="1"/>
</dbReference>
<dbReference type="Gene3D" id="1.10.287.610">
    <property type="entry name" value="Helix hairpin bin"/>
    <property type="match status" value="1"/>
</dbReference>
<dbReference type="SMART" id="SM00278">
    <property type="entry name" value="HhH1"/>
    <property type="match status" value="4"/>
</dbReference>
<dbReference type="InterPro" id="IPR001679">
    <property type="entry name" value="DNA_ligase"/>
</dbReference>
<sequence>MDIVTTKDEYKSQVQILKKMAYHYYVLDEPIATDEQYDTLYHKVLEFEKTNPALMDPSSPTQRVGDTPLESFSKNTHLVRMWSLDDMFNDEDLSAWIQRIYKSRAQATFTCSPKFDGASLNLLYRGGKLISATTRGNGIEGELVTQNARTIQSVPLEIAFKDDIEVRGEVIITKDDFEAINNERLEQNLSLFANPRNAAAGSLRQLDSKITAKRKLRFMPWGIGAGLEKFSSFYAALQEIGNFGFAPVPFLRHCKNMEEITTLYRELVSKRNNYPIMLDGMVIMLDEIALQQELGWTIKSPRFACAYKFPAVEKSSKILSVTLQVGRTGLITPVAELKPVEIEGAMISRATLHNFSEIERKDIRLGDEVIIIRSGDVIPKIIKPLTALRDGSQKPITKPTHCPVCGEELLIEEIFIKCQNLSCEARVIESIIHFASKKALNIDGLGEKIVIQLYENAMIRSIKDIYSLTLEQLLKLEGWKEKRAQNLIDSIRDTIGVELWRFINALGIEHIGEGASKKLAQHFGLDTFKLELDSILSLDGFGEEMARSLVEFNVANKALIEELISIITPCVEIITYDKNHTFYNKTIVLTGTLSSPRDEISALLESKGAKIASSVSKKTDFVIYGDKAGSKLEKAQSLGVKTLNEQEFLALIKF</sequence>
<keyword evidence="7 14" id="KW-0227">DNA damage</keyword>
<evidence type="ECO:0000256" key="10">
    <source>
        <dbReference type="ARBA" id="ARBA00023027"/>
    </source>
</evidence>
<feature type="binding site" evidence="14">
    <location>
        <begin position="83"/>
        <end position="84"/>
    </location>
    <ligand>
        <name>NAD(+)</name>
        <dbReference type="ChEBI" id="CHEBI:57540"/>
    </ligand>
</feature>
<dbReference type="GO" id="GO:0006260">
    <property type="term" value="P:DNA replication"/>
    <property type="evidence" value="ECO:0007669"/>
    <property type="project" value="UniProtKB-KW"/>
</dbReference>
<evidence type="ECO:0000256" key="2">
    <source>
        <dbReference type="ARBA" id="ARBA00012722"/>
    </source>
</evidence>
<dbReference type="SUPFAM" id="SSF52113">
    <property type="entry name" value="BRCT domain"/>
    <property type="match status" value="1"/>
</dbReference>
<dbReference type="Pfam" id="PF03120">
    <property type="entry name" value="OB_DNA_ligase"/>
    <property type="match status" value="1"/>
</dbReference>
<dbReference type="NCBIfam" id="TIGR00575">
    <property type="entry name" value="dnlj"/>
    <property type="match status" value="1"/>
</dbReference>
<evidence type="ECO:0000256" key="4">
    <source>
        <dbReference type="ARBA" id="ARBA00022598"/>
    </source>
</evidence>
<feature type="binding site" evidence="14">
    <location>
        <position position="308"/>
    </location>
    <ligand>
        <name>NAD(+)</name>
        <dbReference type="ChEBI" id="CHEBI:57540"/>
    </ligand>
</feature>
<dbReference type="GO" id="GO:0006281">
    <property type="term" value="P:DNA repair"/>
    <property type="evidence" value="ECO:0007669"/>
    <property type="project" value="UniProtKB-KW"/>
</dbReference>
<evidence type="ECO:0000256" key="6">
    <source>
        <dbReference type="ARBA" id="ARBA00022723"/>
    </source>
</evidence>
<feature type="active site" description="N6-AMP-lysine intermediate" evidence="14">
    <location>
        <position position="114"/>
    </location>
</feature>
<dbReference type="InterPro" id="IPR041663">
    <property type="entry name" value="DisA/LigA_HHH"/>
</dbReference>
<dbReference type="Proteomes" id="UP000064525">
    <property type="component" value="Chromosome I"/>
</dbReference>
<dbReference type="Gene3D" id="3.30.470.30">
    <property type="entry name" value="DNA ligase/mRNA capping enzyme"/>
    <property type="match status" value="1"/>
</dbReference>
<dbReference type="SMART" id="SM00292">
    <property type="entry name" value="BRCT"/>
    <property type="match status" value="1"/>
</dbReference>
<keyword evidence="6 14" id="KW-0479">Metal-binding</keyword>
<dbReference type="PROSITE" id="PS01056">
    <property type="entry name" value="DNA_LIGASE_N2"/>
    <property type="match status" value="1"/>
</dbReference>
<feature type="domain" description="BRCT" evidence="16">
    <location>
        <begin position="577"/>
        <end position="654"/>
    </location>
</feature>
<dbReference type="Gene3D" id="2.40.50.140">
    <property type="entry name" value="Nucleic acid-binding proteins"/>
    <property type="match status" value="1"/>
</dbReference>
<dbReference type="InterPro" id="IPR033136">
    <property type="entry name" value="DNA_ligase_CS"/>
</dbReference>
<feature type="binding site" evidence="14">
    <location>
        <position position="169"/>
    </location>
    <ligand>
        <name>NAD(+)</name>
        <dbReference type="ChEBI" id="CHEBI:57540"/>
    </ligand>
</feature>
<dbReference type="EC" id="6.5.1.2" evidence="2 14"/>
<dbReference type="InterPro" id="IPR012340">
    <property type="entry name" value="NA-bd_OB-fold"/>
</dbReference>
<dbReference type="NCBIfam" id="NF005932">
    <property type="entry name" value="PRK07956.1"/>
    <property type="match status" value="1"/>
</dbReference>
<organism evidence="17 18">
    <name type="scientific">Helicobacter typhlonius</name>
    <dbReference type="NCBI Taxonomy" id="76936"/>
    <lineage>
        <taxon>Bacteria</taxon>
        <taxon>Pseudomonadati</taxon>
        <taxon>Campylobacterota</taxon>
        <taxon>Epsilonproteobacteria</taxon>
        <taxon>Campylobacterales</taxon>
        <taxon>Helicobacteraceae</taxon>
        <taxon>Helicobacter</taxon>
    </lineage>
</organism>
<evidence type="ECO:0000256" key="12">
    <source>
        <dbReference type="ARBA" id="ARBA00034005"/>
    </source>
</evidence>
<keyword evidence="14" id="KW-0464">Manganese</keyword>
<evidence type="ECO:0000256" key="8">
    <source>
        <dbReference type="ARBA" id="ARBA00022833"/>
    </source>
</evidence>
<name>A0A0S4PUF8_9HELI</name>
<comment type="catalytic activity">
    <reaction evidence="12 14 15">
        <text>NAD(+) + (deoxyribonucleotide)n-3'-hydroxyl + 5'-phospho-(deoxyribonucleotide)m = (deoxyribonucleotide)n+m + AMP + beta-nicotinamide D-nucleotide.</text>
        <dbReference type="EC" id="6.5.1.2"/>
    </reaction>
</comment>
<evidence type="ECO:0000256" key="1">
    <source>
        <dbReference type="ARBA" id="ARBA00004067"/>
    </source>
</evidence>
<accession>A0A0S4PUF8</accession>
<dbReference type="Pfam" id="PF01653">
    <property type="entry name" value="DNA_ligase_aden"/>
    <property type="match status" value="1"/>
</dbReference>
<evidence type="ECO:0000256" key="13">
    <source>
        <dbReference type="ARBA" id="ARBA00060881"/>
    </source>
</evidence>
<feature type="binding site" evidence="14">
    <location>
        <position position="402"/>
    </location>
    <ligand>
        <name>Zn(2+)</name>
        <dbReference type="ChEBI" id="CHEBI:29105"/>
    </ligand>
</feature>
<proteinExistence type="inferred from homology"/>
<dbReference type="Pfam" id="PF14520">
    <property type="entry name" value="HHH_5"/>
    <property type="match status" value="1"/>
</dbReference>
<evidence type="ECO:0000256" key="15">
    <source>
        <dbReference type="RuleBase" id="RU000618"/>
    </source>
</evidence>
<dbReference type="PROSITE" id="PS01055">
    <property type="entry name" value="DNA_LIGASE_N1"/>
    <property type="match status" value="1"/>
</dbReference>
<dbReference type="PROSITE" id="PS50172">
    <property type="entry name" value="BRCT"/>
    <property type="match status" value="1"/>
</dbReference>
<dbReference type="PATRIC" id="fig|76936.10.peg.1058"/>
<dbReference type="SUPFAM" id="SSF56091">
    <property type="entry name" value="DNA ligase/mRNA capping enzyme, catalytic domain"/>
    <property type="match status" value="1"/>
</dbReference>
<dbReference type="InterPro" id="IPR018239">
    <property type="entry name" value="DNA_ligase_AS"/>
</dbReference>
<dbReference type="Gene3D" id="1.10.150.20">
    <property type="entry name" value="5' to 3' exonuclease, C-terminal subdomain"/>
    <property type="match status" value="2"/>
</dbReference>
<dbReference type="AlphaFoldDB" id="A0A0S4PUF8"/>
<keyword evidence="10 14" id="KW-0520">NAD</keyword>
<dbReference type="GO" id="GO:0046872">
    <property type="term" value="F:metal ion binding"/>
    <property type="evidence" value="ECO:0007669"/>
    <property type="project" value="UniProtKB-KW"/>
</dbReference>
<feature type="binding site" evidence="14">
    <location>
        <position position="423"/>
    </location>
    <ligand>
        <name>Zn(2+)</name>
        <dbReference type="ChEBI" id="CHEBI:29105"/>
    </ligand>
</feature>
<keyword evidence="11 14" id="KW-0234">DNA repair</keyword>
<evidence type="ECO:0000313" key="18">
    <source>
        <dbReference type="Proteomes" id="UP000064525"/>
    </source>
</evidence>
<dbReference type="InterPro" id="IPR004150">
    <property type="entry name" value="NAD_DNA_ligase_OB"/>
</dbReference>
<dbReference type="Pfam" id="PF00533">
    <property type="entry name" value="BRCT"/>
    <property type="match status" value="1"/>
</dbReference>
<comment type="cofactor">
    <cofactor evidence="14">
        <name>Mg(2+)</name>
        <dbReference type="ChEBI" id="CHEBI:18420"/>
    </cofactor>
    <cofactor evidence="14">
        <name>Mn(2+)</name>
        <dbReference type="ChEBI" id="CHEBI:29035"/>
    </cofactor>
</comment>
<dbReference type="HAMAP" id="MF_01588">
    <property type="entry name" value="DNA_ligase_A"/>
    <property type="match status" value="1"/>
</dbReference>
<dbReference type="InterPro" id="IPR010994">
    <property type="entry name" value="RuvA_2-like"/>
</dbReference>
<dbReference type="InterPro" id="IPR013839">
    <property type="entry name" value="DNAligase_adenylation"/>
</dbReference>
<dbReference type="SUPFAM" id="SSF50249">
    <property type="entry name" value="Nucleic acid-binding proteins"/>
    <property type="match status" value="1"/>
</dbReference>
<keyword evidence="5 14" id="KW-0235">DNA replication</keyword>
<dbReference type="PANTHER" id="PTHR23389">
    <property type="entry name" value="CHROMOSOME TRANSMISSION FIDELITY FACTOR 18"/>
    <property type="match status" value="1"/>
</dbReference>
<dbReference type="SMART" id="SM00532">
    <property type="entry name" value="LIGANc"/>
    <property type="match status" value="1"/>
</dbReference>
<dbReference type="InterPro" id="IPR036420">
    <property type="entry name" value="BRCT_dom_sf"/>
</dbReference>
<protein>
    <recommendedName>
        <fullName evidence="3 14">DNA ligase</fullName>
        <ecNumber evidence="2 14">6.5.1.2</ecNumber>
    </recommendedName>
    <alternativeName>
        <fullName evidence="14">Polydeoxyribonucleotide synthase [NAD(+)]</fullName>
    </alternativeName>
</protein>
<dbReference type="FunFam" id="2.40.50.140:FF:000012">
    <property type="entry name" value="DNA ligase"/>
    <property type="match status" value="1"/>
</dbReference>
<feature type="binding site" evidence="14">
    <location>
        <position position="135"/>
    </location>
    <ligand>
        <name>NAD(+)</name>
        <dbReference type="ChEBI" id="CHEBI:57540"/>
    </ligand>
</feature>